<comment type="caution">
    <text evidence="2">The sequence shown here is derived from an EMBL/GenBank/DDBJ whole genome shotgun (WGS) entry which is preliminary data.</text>
</comment>
<reference evidence="2 3" key="1">
    <citation type="submission" date="2024-07" db="EMBL/GenBank/DDBJ databases">
        <title>Section-level genome sequencing and comparative genomics of Aspergillus sections Usti and Cavernicolus.</title>
        <authorList>
            <consortium name="Lawrence Berkeley National Laboratory"/>
            <person name="Nybo J.L."/>
            <person name="Vesth T.C."/>
            <person name="Theobald S."/>
            <person name="Frisvad J.C."/>
            <person name="Larsen T.O."/>
            <person name="Kjaerboelling I."/>
            <person name="Rothschild-Mancinelli K."/>
            <person name="Lyhne E.K."/>
            <person name="Kogle M.E."/>
            <person name="Barry K."/>
            <person name="Clum A."/>
            <person name="Na H."/>
            <person name="Ledsgaard L."/>
            <person name="Lin J."/>
            <person name="Lipzen A."/>
            <person name="Kuo A."/>
            <person name="Riley R."/>
            <person name="Mondo S."/>
            <person name="LaButti K."/>
            <person name="Haridas S."/>
            <person name="Pangalinan J."/>
            <person name="Salamov A.A."/>
            <person name="Simmons B.A."/>
            <person name="Magnuson J.K."/>
            <person name="Chen J."/>
            <person name="Drula E."/>
            <person name="Henrissat B."/>
            <person name="Wiebenga A."/>
            <person name="Lubbers R.J."/>
            <person name="Gomes A.C."/>
            <person name="Makela M.R."/>
            <person name="Stajich J."/>
            <person name="Grigoriev I.V."/>
            <person name="Mortensen U.H."/>
            <person name="De vries R.P."/>
            <person name="Baker S.E."/>
            <person name="Andersen M.R."/>
        </authorList>
    </citation>
    <scope>NUCLEOTIDE SEQUENCE [LARGE SCALE GENOMIC DNA]</scope>
    <source>
        <strain evidence="2 3">CBS 600.67</strain>
    </source>
</reference>
<keyword evidence="3" id="KW-1185">Reference proteome</keyword>
<name>A0ABR4IF11_9EURO</name>
<accession>A0ABR4IF11</accession>
<gene>
    <name evidence="2" type="ORF">BDW59DRAFT_146291</name>
</gene>
<dbReference type="EMBL" id="JBFXLS010000036">
    <property type="protein sequence ID" value="KAL2825492.1"/>
    <property type="molecule type" value="Genomic_DNA"/>
</dbReference>
<evidence type="ECO:0000313" key="3">
    <source>
        <dbReference type="Proteomes" id="UP001610335"/>
    </source>
</evidence>
<dbReference type="Proteomes" id="UP001610335">
    <property type="component" value="Unassembled WGS sequence"/>
</dbReference>
<proteinExistence type="predicted"/>
<sequence length="96" mass="11122">MATWWAFLAALVFFLVHIHPALSWADEGYNPNSNRRPQNITGINGLEVFYSRIGSYYNGILTLRVSPTSGRYHPRYGSSHDRYSCEEFENSTLNYR</sequence>
<protein>
    <submittedName>
        <fullName evidence="2">Uncharacterized protein</fullName>
    </submittedName>
</protein>
<feature type="signal peptide" evidence="1">
    <location>
        <begin position="1"/>
        <end position="23"/>
    </location>
</feature>
<keyword evidence="1" id="KW-0732">Signal</keyword>
<evidence type="ECO:0000256" key="1">
    <source>
        <dbReference type="SAM" id="SignalP"/>
    </source>
</evidence>
<evidence type="ECO:0000313" key="2">
    <source>
        <dbReference type="EMBL" id="KAL2825492.1"/>
    </source>
</evidence>
<feature type="chain" id="PRO_5045791844" evidence="1">
    <location>
        <begin position="24"/>
        <end position="96"/>
    </location>
</feature>
<organism evidence="2 3">
    <name type="scientific">Aspergillus cavernicola</name>
    <dbReference type="NCBI Taxonomy" id="176166"/>
    <lineage>
        <taxon>Eukaryota</taxon>
        <taxon>Fungi</taxon>
        <taxon>Dikarya</taxon>
        <taxon>Ascomycota</taxon>
        <taxon>Pezizomycotina</taxon>
        <taxon>Eurotiomycetes</taxon>
        <taxon>Eurotiomycetidae</taxon>
        <taxon>Eurotiales</taxon>
        <taxon>Aspergillaceae</taxon>
        <taxon>Aspergillus</taxon>
        <taxon>Aspergillus subgen. Nidulantes</taxon>
    </lineage>
</organism>